<dbReference type="Proteomes" id="UP000784294">
    <property type="component" value="Unassembled WGS sequence"/>
</dbReference>
<feature type="region of interest" description="Disordered" evidence="1">
    <location>
        <begin position="59"/>
        <end position="85"/>
    </location>
</feature>
<proteinExistence type="predicted"/>
<name>A0A3S5CC85_9PLAT</name>
<comment type="caution">
    <text evidence="2">The sequence shown here is derived from an EMBL/GenBank/DDBJ whole genome shotgun (WGS) entry which is preliminary data.</text>
</comment>
<reference evidence="2" key="1">
    <citation type="submission" date="2018-11" db="EMBL/GenBank/DDBJ databases">
        <authorList>
            <consortium name="Pathogen Informatics"/>
        </authorList>
    </citation>
    <scope>NUCLEOTIDE SEQUENCE</scope>
</reference>
<feature type="compositionally biased region" description="Polar residues" evidence="1">
    <location>
        <begin position="223"/>
        <end position="236"/>
    </location>
</feature>
<evidence type="ECO:0000313" key="2">
    <source>
        <dbReference type="EMBL" id="VEL09107.1"/>
    </source>
</evidence>
<feature type="compositionally biased region" description="Polar residues" evidence="1">
    <location>
        <begin position="67"/>
        <end position="77"/>
    </location>
</feature>
<protein>
    <submittedName>
        <fullName evidence="2">Uncharacterized protein</fullName>
    </submittedName>
</protein>
<organism evidence="2 3">
    <name type="scientific">Protopolystoma xenopodis</name>
    <dbReference type="NCBI Taxonomy" id="117903"/>
    <lineage>
        <taxon>Eukaryota</taxon>
        <taxon>Metazoa</taxon>
        <taxon>Spiralia</taxon>
        <taxon>Lophotrochozoa</taxon>
        <taxon>Platyhelminthes</taxon>
        <taxon>Monogenea</taxon>
        <taxon>Polyopisthocotylea</taxon>
        <taxon>Polystomatidea</taxon>
        <taxon>Polystomatidae</taxon>
        <taxon>Protopolystoma</taxon>
    </lineage>
</organism>
<evidence type="ECO:0000256" key="1">
    <source>
        <dbReference type="SAM" id="MobiDB-lite"/>
    </source>
</evidence>
<dbReference type="AlphaFoldDB" id="A0A3S5CC85"/>
<gene>
    <name evidence="2" type="ORF">PXEA_LOCUS2547</name>
</gene>
<feature type="region of interest" description="Disordered" evidence="1">
    <location>
        <begin position="217"/>
        <end position="236"/>
    </location>
</feature>
<sequence>MVTEESLAIVIHLLNRALHTPIVLANSREHPPKSSSNVAVIYADEDHLIPCREGEAIDASRGLSGEPTCTNRVTLTGASRPGNAAESEFDWEALEDDSDMLEPNEDLDSDEPCQSVDAEMTSVNQDRTSSGTGYRLPSGLVRGQSGRSWRMASGPPSMRWNATLRACPYAPGTSLFENLSAWLAVTEAPVSSLPAQVAYAALQPQQLVVSGSSASIAASVPSHPQNRSNTDIGKSG</sequence>
<accession>A0A3S5CC85</accession>
<dbReference type="EMBL" id="CAAALY010005470">
    <property type="protein sequence ID" value="VEL09107.1"/>
    <property type="molecule type" value="Genomic_DNA"/>
</dbReference>
<keyword evidence="3" id="KW-1185">Reference proteome</keyword>
<evidence type="ECO:0000313" key="3">
    <source>
        <dbReference type="Proteomes" id="UP000784294"/>
    </source>
</evidence>